<dbReference type="EMBL" id="JBHTHY010000007">
    <property type="protein sequence ID" value="MFD0798006.1"/>
    <property type="molecule type" value="Genomic_DNA"/>
</dbReference>
<dbReference type="PANTHER" id="PTHR10851:SF3">
    <property type="entry name" value="PYRIDOXINE_PYRIDOXAMINE 5'-PHOSPHATE OXIDASE 2"/>
    <property type="match status" value="1"/>
</dbReference>
<evidence type="ECO:0000256" key="4">
    <source>
        <dbReference type="ARBA" id="ARBA00023002"/>
    </source>
</evidence>
<protein>
    <submittedName>
        <fullName evidence="6">Pyridoxamine 5'-phosphate oxidase family protein</fullName>
    </submittedName>
</protein>
<dbReference type="Pfam" id="PF12766">
    <property type="entry name" value="Pyridox_oxase_2"/>
    <property type="match status" value="1"/>
</dbReference>
<dbReference type="Gene3D" id="2.30.110.10">
    <property type="entry name" value="Electron Transport, Fmn-binding Protein, Chain A"/>
    <property type="match status" value="1"/>
</dbReference>
<dbReference type="Proteomes" id="UP001597012">
    <property type="component" value="Unassembled WGS sequence"/>
</dbReference>
<proteinExistence type="predicted"/>
<dbReference type="InterPro" id="IPR024624">
    <property type="entry name" value="Pyridox_Oxase_Alr4036_FMN-bd"/>
</dbReference>
<evidence type="ECO:0000259" key="5">
    <source>
        <dbReference type="Pfam" id="PF12766"/>
    </source>
</evidence>
<dbReference type="InterPro" id="IPR012349">
    <property type="entry name" value="Split_barrel_FMN-bd"/>
</dbReference>
<evidence type="ECO:0000256" key="2">
    <source>
        <dbReference type="ARBA" id="ARBA00022630"/>
    </source>
</evidence>
<accession>A0ABW3B545</accession>
<dbReference type="InterPro" id="IPR000659">
    <property type="entry name" value="Pyridox_Oxase"/>
</dbReference>
<keyword evidence="3" id="KW-0288">FMN</keyword>
<evidence type="ECO:0000313" key="6">
    <source>
        <dbReference type="EMBL" id="MFD0798006.1"/>
    </source>
</evidence>
<dbReference type="SUPFAM" id="SSF50475">
    <property type="entry name" value="FMN-binding split barrel"/>
    <property type="match status" value="1"/>
</dbReference>
<feature type="domain" description="Pyridoxamine 5'-phosphate oxidase Alr4036 family FMN-binding" evidence="5">
    <location>
        <begin position="10"/>
        <end position="96"/>
    </location>
</feature>
<reference evidence="7" key="1">
    <citation type="journal article" date="2019" name="Int. J. Syst. Evol. Microbiol.">
        <title>The Global Catalogue of Microorganisms (GCM) 10K type strain sequencing project: providing services to taxonomists for standard genome sequencing and annotation.</title>
        <authorList>
            <consortium name="The Broad Institute Genomics Platform"/>
            <consortium name="The Broad Institute Genome Sequencing Center for Infectious Disease"/>
            <person name="Wu L."/>
            <person name="Ma J."/>
        </authorList>
    </citation>
    <scope>NUCLEOTIDE SEQUENCE [LARGE SCALE GENOMIC DNA]</scope>
    <source>
        <strain evidence="7">CCUG 61948</strain>
    </source>
</reference>
<comment type="caution">
    <text evidence="6">The sequence shown here is derived from an EMBL/GenBank/DDBJ whole genome shotgun (WGS) entry which is preliminary data.</text>
</comment>
<evidence type="ECO:0000256" key="1">
    <source>
        <dbReference type="ARBA" id="ARBA00001917"/>
    </source>
</evidence>
<organism evidence="6 7">
    <name type="scientific">Maribacter chungangensis</name>
    <dbReference type="NCBI Taxonomy" id="1069117"/>
    <lineage>
        <taxon>Bacteria</taxon>
        <taxon>Pseudomonadati</taxon>
        <taxon>Bacteroidota</taxon>
        <taxon>Flavobacteriia</taxon>
        <taxon>Flavobacteriales</taxon>
        <taxon>Flavobacteriaceae</taxon>
        <taxon>Maribacter</taxon>
    </lineage>
</organism>
<gene>
    <name evidence="6" type="ORF">ACFQZJ_11070</name>
</gene>
<dbReference type="RefSeq" id="WP_379934549.1">
    <property type="nucleotide sequence ID" value="NZ_JBHTHY010000007.1"/>
</dbReference>
<sequence length="181" mass="21535">MTQQFLEEAKQELKHSLVKKGHPFRYFTLATVGLDPMARLRTVVLRQITEDFKLIFYTDRRSKKMTHITENPKVSCLFYHPKQLLQLKIEGKARVVNDEKILKKYWHGIQPNSRKDYLSEQTPGSTLNNPDELQYLNDDNHFSMVEIEPFKIEYLKLKRPNHLRVRFSKSNNDWDGEFLVP</sequence>
<comment type="cofactor">
    <cofactor evidence="1">
        <name>FMN</name>
        <dbReference type="ChEBI" id="CHEBI:58210"/>
    </cofactor>
</comment>
<keyword evidence="4" id="KW-0560">Oxidoreductase</keyword>
<evidence type="ECO:0000256" key="3">
    <source>
        <dbReference type="ARBA" id="ARBA00022643"/>
    </source>
</evidence>
<dbReference type="PANTHER" id="PTHR10851">
    <property type="entry name" value="PYRIDOXINE-5-PHOSPHATE OXIDASE"/>
    <property type="match status" value="1"/>
</dbReference>
<evidence type="ECO:0000313" key="7">
    <source>
        <dbReference type="Proteomes" id="UP001597012"/>
    </source>
</evidence>
<keyword evidence="2" id="KW-0285">Flavoprotein</keyword>
<keyword evidence="7" id="KW-1185">Reference proteome</keyword>
<name>A0ABW3B545_9FLAO</name>